<organism evidence="1 2">
    <name type="scientific">Nitrosomonas ureae</name>
    <dbReference type="NCBI Taxonomy" id="44577"/>
    <lineage>
        <taxon>Bacteria</taxon>
        <taxon>Pseudomonadati</taxon>
        <taxon>Pseudomonadota</taxon>
        <taxon>Betaproteobacteria</taxon>
        <taxon>Nitrosomonadales</taxon>
        <taxon>Nitrosomonadaceae</taxon>
        <taxon>Nitrosomonas</taxon>
    </lineage>
</organism>
<proteinExistence type="predicted"/>
<accession>A0A285BXD9</accession>
<dbReference type="Proteomes" id="UP000242498">
    <property type="component" value="Chromosome I"/>
</dbReference>
<reference evidence="1 2" key="1">
    <citation type="submission" date="2017-08" db="EMBL/GenBank/DDBJ databases">
        <authorList>
            <person name="de Groot N.N."/>
        </authorList>
    </citation>
    <scope>NUCLEOTIDE SEQUENCE [LARGE SCALE GENOMIC DNA]</scope>
    <source>
        <strain evidence="1 2">Nm15</strain>
    </source>
</reference>
<dbReference type="RefSeq" id="WP_096292465.1">
    <property type="nucleotide sequence ID" value="NZ_LT907782.1"/>
</dbReference>
<dbReference type="AlphaFoldDB" id="A0A285BXD9"/>
<sequence length="203" mass="22233">MNTSCPACGSDSIETTNIKQMLPIVYGDPAILDEVLDKCLVCGESGDFSGLNDQRITETIDIAKKKSVNDMLHYLSERGLKMTYVERALELPARTIARWKGGELSAATLALLRIIRTYPWLIEVADSHFDPSVANGKLLEEAGNAIKNAIKSHSGDFIIHYDDSKTKITANVSIKNRPSYDLSNWAINSQLKINSTSMAGGAK</sequence>
<name>A0A285BXD9_9PROT</name>
<evidence type="ECO:0000313" key="2">
    <source>
        <dbReference type="Proteomes" id="UP000242498"/>
    </source>
</evidence>
<dbReference type="OrthoDB" id="2353968at2"/>
<protein>
    <submittedName>
        <fullName evidence="1">Uncharacterized protein</fullName>
    </submittedName>
</protein>
<gene>
    <name evidence="1" type="ORF">SAMN06296273_1189</name>
</gene>
<dbReference type="EMBL" id="LT907782">
    <property type="protein sequence ID" value="SNX59755.1"/>
    <property type="molecule type" value="Genomic_DNA"/>
</dbReference>
<evidence type="ECO:0000313" key="1">
    <source>
        <dbReference type="EMBL" id="SNX59755.1"/>
    </source>
</evidence>